<dbReference type="Pfam" id="PF18755">
    <property type="entry name" value="RAMA"/>
    <property type="match status" value="1"/>
</dbReference>
<dbReference type="AlphaFoldDB" id="A0A430FMZ5"/>
<evidence type="ECO:0000259" key="1">
    <source>
        <dbReference type="Pfam" id="PF03235"/>
    </source>
</evidence>
<evidence type="ECO:0000259" key="2">
    <source>
        <dbReference type="Pfam" id="PF18755"/>
    </source>
</evidence>
<dbReference type="EMBL" id="QXGL01000001">
    <property type="protein sequence ID" value="RSX54200.1"/>
    <property type="molecule type" value="Genomic_DNA"/>
</dbReference>
<dbReference type="PANTHER" id="PTHR35149">
    <property type="entry name" value="SLL5132 PROTEIN"/>
    <property type="match status" value="1"/>
</dbReference>
<evidence type="ECO:0000313" key="3">
    <source>
        <dbReference type="EMBL" id="RSX54200.1"/>
    </source>
</evidence>
<dbReference type="InterPro" id="IPR004919">
    <property type="entry name" value="GmrSD_N"/>
</dbReference>
<comment type="caution">
    <text evidence="3">The sequence shown here is derived from an EMBL/GenBank/DDBJ whole genome shotgun (WGS) entry which is preliminary data.</text>
</comment>
<proteinExistence type="predicted"/>
<feature type="domain" description="RAMA" evidence="2">
    <location>
        <begin position="601"/>
        <end position="698"/>
    </location>
</feature>
<sequence>MSISAYEKPLGKVFTPDYQFSIPSFQRAYIWRRENILQLINDLEEAAKTPNTPYFLGSLILVREGGTRFSVIDGQQRLVSLSIIIAALRDLETDPEWMRLLDALIVEPGDKLRGIANEPRLTLRERDAAFFREYVQEGNLEALFDLSDDDWASNAQRNITINTKTAYDALDALSEDERHRFASYLVNGVTLVIVTTDDLDGAHRIFDVMNMRGLPLTPSDVFKAKALSGMKPAEADAWAARWDDIMDPLGDDTAQVEEFFAYLHMIVTHKPASGRLIGDFLDEVLQPYLAGGTVTAFIDKVLAPYAMAWRILERPSEALLPDEARDVLELLNDYSGHEWRPVAMWALVHSFRNLGAPGVSPFTAIGAHATRSAADAKAVLDLHDRQRLKEVLVALERATGIATLNRHSALTRRGRAAAAIRDLDKGYPVRLVRGLSVSANDRAGALVRLHGELQGEENLIRLLLIRANECKAQSRITRPRSLSALPIMPLDITQSSSFADWTQEQHDFWMYRLGNMALVQGSEDQLNRLTDYDRRRNRMLMRADSRRFPLTAQLEDFNACTPHMLHARQEETIRLIAEYWDIRYDEDHADLTAQDVEQLARDHAAKPTRGSRRVTIAQVVAAGLLIPGETLVWERPRKGERWVATVTEHGRFRLEDGSEYASPTAAAKAASGSTGNGLDVWKRTADGRKLSDIWKEYRLRY</sequence>
<accession>A0A430FMZ5</accession>
<reference evidence="3 4" key="1">
    <citation type="submission" date="2018-09" db="EMBL/GenBank/DDBJ databases">
        <title>Characterization of the phylogenetic diversity of five novel species belonging to the genus Bifidobacterium.</title>
        <authorList>
            <person name="Lugli G.A."/>
            <person name="Duranti S."/>
            <person name="Milani C."/>
        </authorList>
    </citation>
    <scope>NUCLEOTIDE SEQUENCE [LARGE SCALE GENOMIC DNA]</scope>
    <source>
        <strain evidence="3 4">2034B</strain>
    </source>
</reference>
<organism evidence="3 4">
    <name type="scientific">Bifidobacterium goeldii</name>
    <dbReference type="NCBI Taxonomy" id="2306975"/>
    <lineage>
        <taxon>Bacteria</taxon>
        <taxon>Bacillati</taxon>
        <taxon>Actinomycetota</taxon>
        <taxon>Actinomycetes</taxon>
        <taxon>Bifidobacteriales</taxon>
        <taxon>Bifidobacteriaceae</taxon>
        <taxon>Bifidobacterium</taxon>
    </lineage>
</organism>
<evidence type="ECO:0008006" key="5">
    <source>
        <dbReference type="Google" id="ProtNLM"/>
    </source>
</evidence>
<keyword evidence="4" id="KW-1185">Reference proteome</keyword>
<dbReference type="OrthoDB" id="9798761at2"/>
<dbReference type="InterPro" id="IPR040843">
    <property type="entry name" value="RAMA"/>
</dbReference>
<feature type="domain" description="GmrSD restriction endonucleases N-terminal" evidence="1">
    <location>
        <begin position="14"/>
        <end position="225"/>
    </location>
</feature>
<dbReference type="RefSeq" id="WP_125979452.1">
    <property type="nucleotide sequence ID" value="NZ_QXGL01000001.1"/>
</dbReference>
<dbReference type="Pfam" id="PF03235">
    <property type="entry name" value="GmrSD_N"/>
    <property type="match status" value="1"/>
</dbReference>
<gene>
    <name evidence="3" type="ORF">D2E25_0508</name>
</gene>
<dbReference type="PANTHER" id="PTHR35149:SF2">
    <property type="entry name" value="DUF262 DOMAIN-CONTAINING PROTEIN"/>
    <property type="match status" value="1"/>
</dbReference>
<protein>
    <recommendedName>
        <fullName evidence="5">DUF262 domain-containing protein</fullName>
    </recommendedName>
</protein>
<dbReference type="Proteomes" id="UP000287533">
    <property type="component" value="Unassembled WGS sequence"/>
</dbReference>
<name>A0A430FMZ5_9BIFI</name>
<evidence type="ECO:0000313" key="4">
    <source>
        <dbReference type="Proteomes" id="UP000287533"/>
    </source>
</evidence>